<evidence type="ECO:0000256" key="7">
    <source>
        <dbReference type="SAM" id="Phobius"/>
    </source>
</evidence>
<reference evidence="9 11" key="1">
    <citation type="submission" date="2018-01" db="EMBL/GenBank/DDBJ databases">
        <title>Draft genome sequences of six Vibrio diazotrophicus strains isolated from deep-sea sediments of the Baltic Sea.</title>
        <authorList>
            <person name="Castillo D."/>
            <person name="Vandieken V."/>
            <person name="Chiang O."/>
            <person name="Middelboe M."/>
        </authorList>
    </citation>
    <scope>NUCLEOTIDE SEQUENCE [LARGE SCALE GENOMIC DNA]</scope>
    <source>
        <strain evidence="9 11">60.27F</strain>
    </source>
</reference>
<dbReference type="AlphaFoldDB" id="A0A2J8HYD5"/>
<feature type="transmembrane region" description="Helical" evidence="7">
    <location>
        <begin position="286"/>
        <end position="307"/>
    </location>
</feature>
<dbReference type="InterPro" id="IPR017473">
    <property type="entry name" value="Undecaprenyl-P_gluc_Ptfrase"/>
</dbReference>
<evidence type="ECO:0000313" key="9">
    <source>
        <dbReference type="EMBL" id="PNI03286.1"/>
    </source>
</evidence>
<evidence type="ECO:0000256" key="4">
    <source>
        <dbReference type="ARBA" id="ARBA00022692"/>
    </source>
</evidence>
<organism evidence="9 11">
    <name type="scientific">Vibrio diazotrophicus</name>
    <dbReference type="NCBI Taxonomy" id="685"/>
    <lineage>
        <taxon>Bacteria</taxon>
        <taxon>Pseudomonadati</taxon>
        <taxon>Pseudomonadota</taxon>
        <taxon>Gammaproteobacteria</taxon>
        <taxon>Vibrionales</taxon>
        <taxon>Vibrionaceae</taxon>
        <taxon>Vibrio</taxon>
    </lineage>
</organism>
<dbReference type="EMBL" id="POSK01000012">
    <property type="protein sequence ID" value="PNI03286.1"/>
    <property type="molecule type" value="Genomic_DNA"/>
</dbReference>
<accession>A0A2J8HYD5</accession>
<evidence type="ECO:0000313" key="10">
    <source>
        <dbReference type="EMBL" id="RAS65247.1"/>
    </source>
</evidence>
<dbReference type="EMBL" id="QLTR01000008">
    <property type="protein sequence ID" value="RAS65247.1"/>
    <property type="molecule type" value="Genomic_DNA"/>
</dbReference>
<sequence length="471" mass="53555">MTPRKVLKLADDGYATLLKMVDFLLINLMLTSIIKSLGDHETAIDILAAFIFSVIFLLVGEYCKLYSYRTLRRIRASFFRLLATLTISVLAMEVVKYFFKNVDGVTITNLNPTVFAFWYVLAFVVLAAARVLPIATVRTFRQKMNQKQRIAIIGMTPAGIAISRSLLSDYHLNDIELAYYDDRGEQRFGYLTKIPYKGKVDLLLEKARNGEIDEVYVALPMVAKDRIRHYLEQLSDSTVDTYLVPDLYTYNISISKVKSVNGVQTFSVFGSPFDGVGAAIKRIEDIIIGSMITLMISPVLIAVAIGVKMSSPGPVLFKQDRYGLGGKKIKVWKFRSMKVMENSDVVTQATKNDPRVTKFGAFIRRTSLDELPQFINVLQGSMSIVGPRPHAVAHNEEYRKIVDNYMIRHKIKPGITGWAQINGYRGETETVDKMEKRIQYDIQYMQNWTLWLDIKIIFLTIFKGFVSETAY</sequence>
<dbReference type="Pfam" id="PF13727">
    <property type="entry name" value="CoA_binding_3"/>
    <property type="match status" value="1"/>
</dbReference>
<dbReference type="Proteomes" id="UP000248729">
    <property type="component" value="Unassembled WGS sequence"/>
</dbReference>
<evidence type="ECO:0000256" key="2">
    <source>
        <dbReference type="ARBA" id="ARBA00006464"/>
    </source>
</evidence>
<dbReference type="OrthoDB" id="9808602at2"/>
<comment type="caution">
    <text evidence="9">The sequence shown here is derived from an EMBL/GenBank/DDBJ whole genome shotgun (WGS) entry which is preliminary data.</text>
</comment>
<keyword evidence="4 7" id="KW-0812">Transmembrane</keyword>
<evidence type="ECO:0000256" key="1">
    <source>
        <dbReference type="ARBA" id="ARBA00004141"/>
    </source>
</evidence>
<dbReference type="GO" id="GO:0009242">
    <property type="term" value="P:colanic acid biosynthetic process"/>
    <property type="evidence" value="ECO:0007669"/>
    <property type="project" value="TreeGrafter"/>
</dbReference>
<dbReference type="RefSeq" id="WP_102963963.1">
    <property type="nucleotide sequence ID" value="NZ_JAPWHJ010000013.1"/>
</dbReference>
<dbReference type="InterPro" id="IPR036291">
    <property type="entry name" value="NAD(P)-bd_dom_sf"/>
</dbReference>
<feature type="transmembrane region" description="Helical" evidence="7">
    <location>
        <begin position="12"/>
        <end position="34"/>
    </location>
</feature>
<comment type="subcellular location">
    <subcellularLocation>
        <location evidence="1">Membrane</location>
        <topology evidence="1">Multi-pass membrane protein</topology>
    </subcellularLocation>
</comment>
<dbReference type="NCBIfam" id="TIGR03023">
    <property type="entry name" value="WcaJ_sugtrans"/>
    <property type="match status" value="1"/>
</dbReference>
<dbReference type="PANTHER" id="PTHR30576:SF21">
    <property type="entry name" value="UDP-GLUCOSE:UNDECAPRENYL-PHOSPHATE GLUCOSE-1-PHOSPHATE TRANSFERASE"/>
    <property type="match status" value="1"/>
</dbReference>
<feature type="transmembrane region" description="Helical" evidence="7">
    <location>
        <begin position="46"/>
        <end position="66"/>
    </location>
</feature>
<reference evidence="10 12" key="2">
    <citation type="submission" date="2018-06" db="EMBL/GenBank/DDBJ databases">
        <title>Freshwater and sediment microbial communities from various areas in North America, analyzing microbe dynamics in response to fracking.</title>
        <authorList>
            <person name="Lamendella R."/>
        </authorList>
    </citation>
    <scope>NUCLEOTIDE SEQUENCE [LARGE SCALE GENOMIC DNA]</scope>
    <source>
        <strain evidence="10 12">99A</strain>
    </source>
</reference>
<evidence type="ECO:0000256" key="5">
    <source>
        <dbReference type="ARBA" id="ARBA00022989"/>
    </source>
</evidence>
<keyword evidence="6 7" id="KW-0472">Membrane</keyword>
<dbReference type="Proteomes" id="UP000236449">
    <property type="component" value="Unassembled WGS sequence"/>
</dbReference>
<dbReference type="SUPFAM" id="SSF51735">
    <property type="entry name" value="NAD(P)-binding Rossmann-fold domains"/>
    <property type="match status" value="1"/>
</dbReference>
<feature type="transmembrane region" description="Helical" evidence="7">
    <location>
        <begin position="78"/>
        <end position="99"/>
    </location>
</feature>
<evidence type="ECO:0000259" key="8">
    <source>
        <dbReference type="Pfam" id="PF02397"/>
    </source>
</evidence>
<evidence type="ECO:0000313" key="11">
    <source>
        <dbReference type="Proteomes" id="UP000236449"/>
    </source>
</evidence>
<comment type="similarity">
    <text evidence="2">Belongs to the bacterial sugar transferase family.</text>
</comment>
<dbReference type="GO" id="GO:0089702">
    <property type="term" value="F:undecaprenyl-phosphate glucose phosphotransferase activity"/>
    <property type="evidence" value="ECO:0007669"/>
    <property type="project" value="TreeGrafter"/>
</dbReference>
<dbReference type="NCBIfam" id="TIGR03025">
    <property type="entry name" value="EPS_sugtrans"/>
    <property type="match status" value="1"/>
</dbReference>
<keyword evidence="5 7" id="KW-1133">Transmembrane helix</keyword>
<proteinExistence type="inferred from homology"/>
<evidence type="ECO:0000256" key="3">
    <source>
        <dbReference type="ARBA" id="ARBA00022679"/>
    </source>
</evidence>
<keyword evidence="3 9" id="KW-0808">Transferase</keyword>
<evidence type="ECO:0000313" key="12">
    <source>
        <dbReference type="Proteomes" id="UP000248729"/>
    </source>
</evidence>
<evidence type="ECO:0000256" key="6">
    <source>
        <dbReference type="ARBA" id="ARBA00023136"/>
    </source>
</evidence>
<dbReference type="InterPro" id="IPR003362">
    <property type="entry name" value="Bact_transf"/>
</dbReference>
<feature type="domain" description="Bacterial sugar transferase" evidence="8">
    <location>
        <begin position="281"/>
        <end position="464"/>
    </location>
</feature>
<gene>
    <name evidence="9" type="ORF">C1N32_16955</name>
    <name evidence="10" type="ORF">DET48_108123</name>
</gene>
<protein>
    <submittedName>
        <fullName evidence="10">Putative colanic acid biosynthesis UDP-glucose lipid carrier transferase</fullName>
    </submittedName>
    <submittedName>
        <fullName evidence="9">Undecaprenyl-phosphate glucose phosphotransferase</fullName>
    </submittedName>
</protein>
<dbReference type="PANTHER" id="PTHR30576">
    <property type="entry name" value="COLANIC BIOSYNTHESIS UDP-GLUCOSE LIPID CARRIER TRANSFERASE"/>
    <property type="match status" value="1"/>
</dbReference>
<dbReference type="InterPro" id="IPR017475">
    <property type="entry name" value="EPS_sugar_tfrase"/>
</dbReference>
<dbReference type="Gene3D" id="3.40.50.720">
    <property type="entry name" value="NAD(P)-binding Rossmann-like Domain"/>
    <property type="match status" value="1"/>
</dbReference>
<dbReference type="GO" id="GO:0016020">
    <property type="term" value="C:membrane"/>
    <property type="evidence" value="ECO:0007669"/>
    <property type="project" value="UniProtKB-SubCell"/>
</dbReference>
<dbReference type="Pfam" id="PF02397">
    <property type="entry name" value="Bac_transf"/>
    <property type="match status" value="1"/>
</dbReference>
<name>A0A2J8HYD5_VIBDI</name>
<feature type="transmembrane region" description="Helical" evidence="7">
    <location>
        <begin position="119"/>
        <end position="140"/>
    </location>
</feature>